<evidence type="ECO:0000313" key="7">
    <source>
        <dbReference type="Proteomes" id="UP000636479"/>
    </source>
</evidence>
<keyword evidence="7" id="KW-1185">Reference proteome</keyword>
<organism evidence="6 7">
    <name type="scientific">Mycena indigotica</name>
    <dbReference type="NCBI Taxonomy" id="2126181"/>
    <lineage>
        <taxon>Eukaryota</taxon>
        <taxon>Fungi</taxon>
        <taxon>Dikarya</taxon>
        <taxon>Basidiomycota</taxon>
        <taxon>Agaricomycotina</taxon>
        <taxon>Agaricomycetes</taxon>
        <taxon>Agaricomycetidae</taxon>
        <taxon>Agaricales</taxon>
        <taxon>Marasmiineae</taxon>
        <taxon>Mycenaceae</taxon>
        <taxon>Mycena</taxon>
    </lineage>
</organism>
<evidence type="ECO:0000256" key="2">
    <source>
        <dbReference type="ARBA" id="ARBA00022801"/>
    </source>
</evidence>
<keyword evidence="3" id="KW-0347">Helicase</keyword>
<dbReference type="Proteomes" id="UP000636479">
    <property type="component" value="Unassembled WGS sequence"/>
</dbReference>
<dbReference type="CDD" id="cd17934">
    <property type="entry name" value="DEXXQc_Upf1-like"/>
    <property type="match status" value="1"/>
</dbReference>
<dbReference type="Pfam" id="PF13604">
    <property type="entry name" value="AAA_30"/>
    <property type="match status" value="1"/>
</dbReference>
<dbReference type="GO" id="GO:0016787">
    <property type="term" value="F:hydrolase activity"/>
    <property type="evidence" value="ECO:0007669"/>
    <property type="project" value="UniProtKB-KW"/>
</dbReference>
<dbReference type="PANTHER" id="PTHR43788">
    <property type="entry name" value="DNA2/NAM7 HELICASE FAMILY MEMBER"/>
    <property type="match status" value="1"/>
</dbReference>
<feature type="domain" description="DNA2/NAM7 helicase-like C-terminal" evidence="5">
    <location>
        <begin position="1098"/>
        <end position="1329"/>
    </location>
</feature>
<keyword evidence="2" id="KW-0378">Hydrolase</keyword>
<dbReference type="InterPro" id="IPR041679">
    <property type="entry name" value="DNA2/NAM7-like_C"/>
</dbReference>
<dbReference type="InterPro" id="IPR027417">
    <property type="entry name" value="P-loop_NTPase"/>
</dbReference>
<dbReference type="CDD" id="cd18808">
    <property type="entry name" value="SF1_C_Upf1"/>
    <property type="match status" value="1"/>
</dbReference>
<evidence type="ECO:0000256" key="4">
    <source>
        <dbReference type="ARBA" id="ARBA00022840"/>
    </source>
</evidence>
<dbReference type="PANTHER" id="PTHR43788:SF8">
    <property type="entry name" value="DNA-BINDING PROTEIN SMUBP-2"/>
    <property type="match status" value="1"/>
</dbReference>
<dbReference type="RefSeq" id="XP_037225544.1">
    <property type="nucleotide sequence ID" value="XM_037357634.1"/>
</dbReference>
<reference evidence="6" key="1">
    <citation type="submission" date="2020-05" db="EMBL/GenBank/DDBJ databases">
        <title>Mycena genomes resolve the evolution of fungal bioluminescence.</title>
        <authorList>
            <person name="Tsai I.J."/>
        </authorList>
    </citation>
    <scope>NUCLEOTIDE SEQUENCE</scope>
    <source>
        <strain evidence="6">171206Taipei</strain>
    </source>
</reference>
<dbReference type="Gene3D" id="3.40.50.300">
    <property type="entry name" value="P-loop containing nucleotide triphosphate hydrolases"/>
    <property type="match status" value="2"/>
</dbReference>
<evidence type="ECO:0000313" key="6">
    <source>
        <dbReference type="EMBL" id="KAF7315521.1"/>
    </source>
</evidence>
<keyword evidence="1" id="KW-0547">Nucleotide-binding</keyword>
<dbReference type="EMBL" id="JACAZF010000001">
    <property type="protein sequence ID" value="KAF7315521.1"/>
    <property type="molecule type" value="Genomic_DNA"/>
</dbReference>
<dbReference type="SUPFAM" id="SSF52540">
    <property type="entry name" value="P-loop containing nucleoside triphosphate hydrolases"/>
    <property type="match status" value="1"/>
</dbReference>
<sequence>MKLSATNLSKYHFNSCDLYLHNTYHGNGHDSPVGHSESTQAHFQRGIDWERACLMPYLDAQDLLLTIPPRPIDGGILVEHIKADSREHFFMAGVEFLPPMVDFRGRFWEEKNDPVTFGLAKPDLIEIMRIGEHIVWRVVDAKAAKAVKTSHHVQVYFYHLCLSFLLPSPLFKPAEDAAIWLPPANGFDAQTRPSMADLHSIKISLLAQSLDKFLFRNLPKIVFRPREEIQWHFNPLCRDCPFEANCKQLTIVEGRFGTIPNISPDQVEVLRGIVRKSQVDNQHRTTDIEDLHHLLSNNEMRRLDPIAAKKAKRILAMRKSSLTSPILEAAKSHTVTVIPRRNVTLPRHEDVSVVISVVIDPSTSKQTIAFFCISVFSSIPAIACKSVSGLESAFIENLASLLKEILAVEPAPLTQIYVFSSSEEDVIRAYLIKAALTASSVSENNLRLCLGAIVEGAALLETNFQPSIISQVANILRFNQNQFPRPMLESLAKRMNLPGTGTMMEIRSQIQAKLKTQTPASDIDDRRTEMGQLPCVVVLKKEIEGLLALPVPGYWDLSDCAQALLPPESDDRVCPTEQDIFATYRRDAKPDTLRERLEQRNASIHAVLRETRRRVSNSQGAATFVNLAKPLRTNFLDICYEPNLRKLFFMQQFEVLAKLSEMWKSRIDGCPDAPVLEYKIEDSNTENHVFYLISGNIDASGSKNQLFDYVLAEDDNGSIPPETFFDDLSLLGCRFPIDNSDIKAEQWDTQNPIVIEKLCIAGVHDIRVLLGRTRVVLKLWGQSNTLLKGGAHYRLSPRLVDFNTKKVLSTLLELDIKLTINPTDISFLQLIVDPRTFANDAEFHQRGQQLARIEATIQNNLSMLSNSHGPEHQSSALVLKASQHRAVQRMLSNRLSVLWGPPGTGKTHTIALALLRLLQSYHRLGDRRQRIVFITAMTHAAINAIDKKLKHLMACYKSIDAYPVEWLNHVQLERVSRGYDHAPPPANSTSMFYLGTIYQLYAFSTRSSFQVDMCVIDEAGQLALSSAALILRNLGPQGRIVAAGDSHQLAPILKGVYPNHFLFGSVLDCLMQSSDLLANSSSDMGVSDSALESDSEGPVVQLTENFRLNPDLGRFIETIYPRAFKPQKLQSAQLGALLSTLENDIDDDTNQSKFEVMRNVRKYLLDLALVMKGGTPPATLKVPRVLDPGNATARAISLALIRLQGTTRYAAGIGYEAHVRGEAVLAAALVTSLQRCCPDEDIFVAVPYRIQRQLVMKALKGRVKSHGEQVEGVVVDTVERLQGSEAGFVICLFSLPSSAASKLPFLLERRRLNVAISRAKTLCIFVSSSTVLEPPVHVLANEGTAKAYEFLQEFEHRAWSSTIKVNVDGLH</sequence>
<comment type="caution">
    <text evidence="6">The sequence shown here is derived from an EMBL/GenBank/DDBJ whole genome shotgun (WGS) entry which is preliminary data.</text>
</comment>
<dbReference type="GO" id="GO:0043139">
    <property type="term" value="F:5'-3' DNA helicase activity"/>
    <property type="evidence" value="ECO:0007669"/>
    <property type="project" value="TreeGrafter"/>
</dbReference>
<evidence type="ECO:0000259" key="5">
    <source>
        <dbReference type="Pfam" id="PF13087"/>
    </source>
</evidence>
<name>A0A8H6TF21_9AGAR</name>
<keyword evidence="4" id="KW-0067">ATP-binding</keyword>
<dbReference type="GeneID" id="59340150"/>
<dbReference type="GO" id="GO:0005524">
    <property type="term" value="F:ATP binding"/>
    <property type="evidence" value="ECO:0007669"/>
    <property type="project" value="UniProtKB-KW"/>
</dbReference>
<evidence type="ECO:0000256" key="1">
    <source>
        <dbReference type="ARBA" id="ARBA00022741"/>
    </source>
</evidence>
<gene>
    <name evidence="6" type="ORF">MIND_00067400</name>
</gene>
<dbReference type="OrthoDB" id="6513042at2759"/>
<proteinExistence type="predicted"/>
<dbReference type="InterPro" id="IPR050534">
    <property type="entry name" value="Coronavir_polyprotein_1ab"/>
</dbReference>
<accession>A0A8H6TF21</accession>
<protein>
    <submittedName>
        <fullName evidence="6">AAA-12 domain-containing protein</fullName>
    </submittedName>
</protein>
<dbReference type="Pfam" id="PF13087">
    <property type="entry name" value="AAA_12"/>
    <property type="match status" value="1"/>
</dbReference>
<dbReference type="InterPro" id="IPR047187">
    <property type="entry name" value="SF1_C_Upf1"/>
</dbReference>
<evidence type="ECO:0000256" key="3">
    <source>
        <dbReference type="ARBA" id="ARBA00022806"/>
    </source>
</evidence>